<evidence type="ECO:0008006" key="4">
    <source>
        <dbReference type="Google" id="ProtNLM"/>
    </source>
</evidence>
<evidence type="ECO:0000313" key="2">
    <source>
        <dbReference type="EMBL" id="CAB1369086.1"/>
    </source>
</evidence>
<dbReference type="EMBL" id="LR778301">
    <property type="protein sequence ID" value="CAB1369086.1"/>
    <property type="molecule type" value="Genomic_DNA"/>
</dbReference>
<gene>
    <name evidence="2" type="ORF">DENOEST_1921</name>
</gene>
<evidence type="ECO:0000313" key="3">
    <source>
        <dbReference type="Proteomes" id="UP000515733"/>
    </source>
</evidence>
<dbReference type="KEGG" id="doe:DENOEST_1921"/>
<dbReference type="CDD" id="cd02947">
    <property type="entry name" value="TRX_family"/>
    <property type="match status" value="1"/>
</dbReference>
<name>A0A6S6YMX1_9PROT</name>
<protein>
    <recommendedName>
        <fullName evidence="4">Conjugal transfer protein TraF</fullName>
    </recommendedName>
</protein>
<dbReference type="RefSeq" id="WP_145769090.1">
    <property type="nucleotide sequence ID" value="NZ_LR778301.1"/>
</dbReference>
<dbReference type="Pfam" id="PF13728">
    <property type="entry name" value="TraF"/>
    <property type="match status" value="1"/>
</dbReference>
<dbReference type="Proteomes" id="UP000515733">
    <property type="component" value="Chromosome"/>
</dbReference>
<evidence type="ECO:0000256" key="1">
    <source>
        <dbReference type="SAM" id="SignalP"/>
    </source>
</evidence>
<organism evidence="2 3">
    <name type="scientific">Denitratisoma oestradiolicum</name>
    <dbReference type="NCBI Taxonomy" id="311182"/>
    <lineage>
        <taxon>Bacteria</taxon>
        <taxon>Pseudomonadati</taxon>
        <taxon>Pseudomonadota</taxon>
        <taxon>Betaproteobacteria</taxon>
        <taxon>Nitrosomonadales</taxon>
        <taxon>Sterolibacteriaceae</taxon>
        <taxon>Denitratisoma</taxon>
    </lineage>
</organism>
<dbReference type="SUPFAM" id="SSF52833">
    <property type="entry name" value="Thioredoxin-like"/>
    <property type="match status" value="1"/>
</dbReference>
<sequence length="267" mass="30033">MRSSLTFALLFVLCLFANAASADSGLEYDSIWRCDENRFNWYCDIPRDAETADHAVESPKPKAASEEDEAVAALKKLREDAEKKRALAIVKPTPENLKNYIVAQEALMDRASVFSDVWRRVIWANPELNYQLRNPSNNSAIQVRDTQRARKEAESMAGLAREWGLFFFFRSDCPYCHRMAPTLRFLSEQYGIAVFPISLDGRGLPEFPNPSRDNGMAASLGASVVPLVVLGNIKDRRLLPIGSGVLSAQEIVERIYILTQTRPGELY</sequence>
<proteinExistence type="predicted"/>
<dbReference type="OrthoDB" id="5559625at2"/>
<keyword evidence="3" id="KW-1185">Reference proteome</keyword>
<reference evidence="2 3" key="1">
    <citation type="submission" date="2020-03" db="EMBL/GenBank/DDBJ databases">
        <authorList>
            <consortium name="Genoscope - CEA"/>
            <person name="William W."/>
        </authorList>
    </citation>
    <scope>NUCLEOTIDE SEQUENCE [LARGE SCALE GENOMIC DNA]</scope>
    <source>
        <strain evidence="3">DSM 16959</strain>
    </source>
</reference>
<dbReference type="AlphaFoldDB" id="A0A6S6YMX1"/>
<feature type="signal peptide" evidence="1">
    <location>
        <begin position="1"/>
        <end position="19"/>
    </location>
</feature>
<feature type="chain" id="PRO_5035312505" description="Conjugal transfer protein TraF" evidence="1">
    <location>
        <begin position="20"/>
        <end position="267"/>
    </location>
</feature>
<keyword evidence="1" id="KW-0732">Signal</keyword>
<accession>A0A6S6YMX1</accession>
<dbReference type="InterPro" id="IPR036249">
    <property type="entry name" value="Thioredoxin-like_sf"/>
</dbReference>
<dbReference type="InterPro" id="IPR039555">
    <property type="entry name" value="TraF/TrbB"/>
</dbReference>